<gene>
    <name evidence="1" type="ORF">MICPUCDRAFT_55916</name>
</gene>
<dbReference type="EMBL" id="GG663737">
    <property type="protein sequence ID" value="EEH58757.1"/>
    <property type="molecule type" value="Genomic_DNA"/>
</dbReference>
<dbReference type="GeneID" id="9682146"/>
<keyword evidence="2" id="KW-1185">Reference proteome</keyword>
<organism evidence="2">
    <name type="scientific">Micromonas pusilla (strain CCMP1545)</name>
    <name type="common">Picoplanktonic green alga</name>
    <dbReference type="NCBI Taxonomy" id="564608"/>
    <lineage>
        <taxon>Eukaryota</taxon>
        <taxon>Viridiplantae</taxon>
        <taxon>Chlorophyta</taxon>
        <taxon>Mamiellophyceae</taxon>
        <taxon>Mamiellales</taxon>
        <taxon>Mamiellaceae</taxon>
        <taxon>Micromonas</taxon>
    </lineage>
</organism>
<dbReference type="KEGG" id="mpp:MICPUCDRAFT_55916"/>
<accession>C1MNI9</accession>
<evidence type="ECO:0000313" key="2">
    <source>
        <dbReference type="Proteomes" id="UP000001876"/>
    </source>
</evidence>
<dbReference type="Proteomes" id="UP000001876">
    <property type="component" value="Unassembled WGS sequence"/>
</dbReference>
<dbReference type="RefSeq" id="XP_003057112.1">
    <property type="nucleotide sequence ID" value="XM_003057066.1"/>
</dbReference>
<evidence type="ECO:0000313" key="1">
    <source>
        <dbReference type="EMBL" id="EEH58757.1"/>
    </source>
</evidence>
<sequence>MAKLAGPGVADAGYFGFASATGGDRADLGVSAGADLAEPIATRNRTFASQFARRCKNAEAAVDASADAMRGRVLNSVIMADADAQSEIPALDRALTATRDAATRAMEVHADRAAQIPALRVRLLEACAEKKLLMERKYLAEDGPAESRMASEVKAIMDGKSKRRG</sequence>
<protein>
    <submittedName>
        <fullName evidence="1">Predicted protein</fullName>
    </submittedName>
</protein>
<dbReference type="AlphaFoldDB" id="C1MNI9"/>
<name>C1MNI9_MICPC</name>
<reference evidence="1 2" key="1">
    <citation type="journal article" date="2009" name="Science">
        <title>Green evolution and dynamic adaptations revealed by genomes of the marine picoeukaryotes Micromonas.</title>
        <authorList>
            <person name="Worden A.Z."/>
            <person name="Lee J.H."/>
            <person name="Mock T."/>
            <person name="Rouze P."/>
            <person name="Simmons M.P."/>
            <person name="Aerts A.L."/>
            <person name="Allen A.E."/>
            <person name="Cuvelier M.L."/>
            <person name="Derelle E."/>
            <person name="Everett M.V."/>
            <person name="Foulon E."/>
            <person name="Grimwood J."/>
            <person name="Gundlach H."/>
            <person name="Henrissat B."/>
            <person name="Napoli C."/>
            <person name="McDonald S.M."/>
            <person name="Parker M.S."/>
            <person name="Rombauts S."/>
            <person name="Salamov A."/>
            <person name="Von Dassow P."/>
            <person name="Badger J.H."/>
            <person name="Coutinho P.M."/>
            <person name="Demir E."/>
            <person name="Dubchak I."/>
            <person name="Gentemann C."/>
            <person name="Eikrem W."/>
            <person name="Gready J.E."/>
            <person name="John U."/>
            <person name="Lanier W."/>
            <person name="Lindquist E.A."/>
            <person name="Lucas S."/>
            <person name="Mayer K.F."/>
            <person name="Moreau H."/>
            <person name="Not F."/>
            <person name="Otillar R."/>
            <person name="Panaud O."/>
            <person name="Pangilinan J."/>
            <person name="Paulsen I."/>
            <person name="Piegu B."/>
            <person name="Poliakov A."/>
            <person name="Robbens S."/>
            <person name="Schmutz J."/>
            <person name="Toulza E."/>
            <person name="Wyss T."/>
            <person name="Zelensky A."/>
            <person name="Zhou K."/>
            <person name="Armbrust E.V."/>
            <person name="Bhattacharya D."/>
            <person name="Goodenough U.W."/>
            <person name="Van de Peer Y."/>
            <person name="Grigoriev I.V."/>
        </authorList>
    </citation>
    <scope>NUCLEOTIDE SEQUENCE [LARGE SCALE GENOMIC DNA]</scope>
    <source>
        <strain evidence="1 2">CCMP1545</strain>
    </source>
</reference>
<proteinExistence type="predicted"/>